<feature type="transmembrane region" description="Helical" evidence="1">
    <location>
        <begin position="115"/>
        <end position="135"/>
    </location>
</feature>
<organism evidence="3 4">
    <name type="scientific">Aplysia californica</name>
    <name type="common">California sea hare</name>
    <dbReference type="NCBI Taxonomy" id="6500"/>
    <lineage>
        <taxon>Eukaryota</taxon>
        <taxon>Metazoa</taxon>
        <taxon>Spiralia</taxon>
        <taxon>Lophotrochozoa</taxon>
        <taxon>Mollusca</taxon>
        <taxon>Gastropoda</taxon>
        <taxon>Heterobranchia</taxon>
        <taxon>Euthyneura</taxon>
        <taxon>Tectipleura</taxon>
        <taxon>Aplysiida</taxon>
        <taxon>Aplysioidea</taxon>
        <taxon>Aplysiidae</taxon>
        <taxon>Aplysia</taxon>
    </lineage>
</organism>
<keyword evidence="3" id="KW-1185">Reference proteome</keyword>
<dbReference type="InterPro" id="IPR000998">
    <property type="entry name" value="MAM_dom"/>
</dbReference>
<evidence type="ECO:0000256" key="1">
    <source>
        <dbReference type="SAM" id="Phobius"/>
    </source>
</evidence>
<evidence type="ECO:0000313" key="3">
    <source>
        <dbReference type="Proteomes" id="UP000694888"/>
    </source>
</evidence>
<evidence type="ECO:0000313" key="4">
    <source>
        <dbReference type="RefSeq" id="XP_005097253.1"/>
    </source>
</evidence>
<dbReference type="Proteomes" id="UP000694888">
    <property type="component" value="Unplaced"/>
</dbReference>
<proteinExistence type="predicted"/>
<keyword evidence="1" id="KW-0812">Transmembrane</keyword>
<protein>
    <submittedName>
        <fullName evidence="4">Uncharacterized protein LOC101850799</fullName>
    </submittedName>
</protein>
<dbReference type="PROSITE" id="PS50060">
    <property type="entry name" value="MAM_2"/>
    <property type="match status" value="1"/>
</dbReference>
<gene>
    <name evidence="4" type="primary">LOC101850799</name>
</gene>
<dbReference type="GeneID" id="101850799"/>
<dbReference type="Gene3D" id="2.60.120.200">
    <property type="match status" value="1"/>
</dbReference>
<sequence>MAQHSGRACLSFEYNIKGSATLEVVLNTTTSSVSVFPWNSTEETHGEWVSQRIPISQQTDAQFKPQFKILKGQSPGYVGIKQITVVASECPRAGPTTPHRQEEEEGVLSDRVKTIIIVVGSLVGVSLLLMIMLVIRKASHKKMKSGYITDEVAHTSVNISTDNFQMYSVTNK</sequence>
<feature type="domain" description="MAM" evidence="2">
    <location>
        <begin position="1"/>
        <end position="92"/>
    </location>
</feature>
<name>A0ABM0JMM5_APLCA</name>
<dbReference type="Pfam" id="PF00629">
    <property type="entry name" value="MAM"/>
    <property type="match status" value="1"/>
</dbReference>
<dbReference type="RefSeq" id="XP_005097253.1">
    <property type="nucleotide sequence ID" value="XM_005097196.3"/>
</dbReference>
<dbReference type="InterPro" id="IPR013320">
    <property type="entry name" value="ConA-like_dom_sf"/>
</dbReference>
<keyword evidence="1" id="KW-0472">Membrane</keyword>
<keyword evidence="1" id="KW-1133">Transmembrane helix</keyword>
<dbReference type="SUPFAM" id="SSF49899">
    <property type="entry name" value="Concanavalin A-like lectins/glucanases"/>
    <property type="match status" value="1"/>
</dbReference>
<evidence type="ECO:0000259" key="2">
    <source>
        <dbReference type="PROSITE" id="PS50060"/>
    </source>
</evidence>
<reference evidence="4" key="1">
    <citation type="submission" date="2025-08" db="UniProtKB">
        <authorList>
            <consortium name="RefSeq"/>
        </authorList>
    </citation>
    <scope>IDENTIFICATION</scope>
</reference>
<accession>A0ABM0JMM5</accession>